<dbReference type="Pfam" id="PF04314">
    <property type="entry name" value="PCuAC"/>
    <property type="match status" value="1"/>
</dbReference>
<feature type="signal peptide" evidence="2">
    <location>
        <begin position="1"/>
        <end position="21"/>
    </location>
</feature>
<dbReference type="Gene3D" id="2.60.40.1890">
    <property type="entry name" value="PCu(A)C copper chaperone"/>
    <property type="match status" value="1"/>
</dbReference>
<name>A0ABU1BLL6_9BURK</name>
<evidence type="ECO:0000313" key="3">
    <source>
        <dbReference type="EMBL" id="MDQ9169039.1"/>
    </source>
</evidence>
<dbReference type="PANTHER" id="PTHR36302">
    <property type="entry name" value="BLR7088 PROTEIN"/>
    <property type="match status" value="1"/>
</dbReference>
<reference evidence="3 4" key="1">
    <citation type="submission" date="2023-08" db="EMBL/GenBank/DDBJ databases">
        <title>Oxalobacteraceae gen .nov., isolated from river sludge outside the plant.</title>
        <authorList>
            <person name="Zhao S.Y."/>
        </authorList>
    </citation>
    <scope>NUCLEOTIDE SEQUENCE [LARGE SCALE GENOMIC DNA]</scope>
    <source>
        <strain evidence="3 4">R-40</strain>
    </source>
</reference>
<proteinExistence type="predicted"/>
<evidence type="ECO:0000256" key="1">
    <source>
        <dbReference type="SAM" id="MobiDB-lite"/>
    </source>
</evidence>
<protein>
    <submittedName>
        <fullName evidence="3">Copper chaperone PCu(A)C</fullName>
    </submittedName>
</protein>
<evidence type="ECO:0000256" key="2">
    <source>
        <dbReference type="SAM" id="SignalP"/>
    </source>
</evidence>
<dbReference type="InterPro" id="IPR036182">
    <property type="entry name" value="PCuAC_sf"/>
</dbReference>
<keyword evidence="2" id="KW-0732">Signal</keyword>
<feature type="region of interest" description="Disordered" evidence="1">
    <location>
        <begin position="141"/>
        <end position="160"/>
    </location>
</feature>
<evidence type="ECO:0000313" key="4">
    <source>
        <dbReference type="Proteomes" id="UP001225596"/>
    </source>
</evidence>
<dbReference type="SUPFAM" id="SSF110087">
    <property type="entry name" value="DR1885-like metal-binding protein"/>
    <property type="match status" value="1"/>
</dbReference>
<sequence length="160" mass="17354">MSRFLSFGWIAMLAMSASVLAQEYKVGDIRIDHPYARPSVAAQSSGAVYLSIENLGKSPDQLVSATSPVANSVELHTMSMQGDVMKMREVANIEIKPSEKIVMTRGHGYHIMLIGLKQPLKPGDKVPLTLHFKKAGKVETQATVQDKKAENGHGAMHGSP</sequence>
<feature type="chain" id="PRO_5045606559" evidence="2">
    <location>
        <begin position="22"/>
        <end position="160"/>
    </location>
</feature>
<dbReference type="InterPro" id="IPR007410">
    <property type="entry name" value="LpqE-like"/>
</dbReference>
<dbReference type="Proteomes" id="UP001225596">
    <property type="component" value="Unassembled WGS sequence"/>
</dbReference>
<comment type="caution">
    <text evidence="3">The sequence shown here is derived from an EMBL/GenBank/DDBJ whole genome shotgun (WGS) entry which is preliminary data.</text>
</comment>
<dbReference type="RefSeq" id="WP_338434861.1">
    <property type="nucleotide sequence ID" value="NZ_JAUYVH010000001.1"/>
</dbReference>
<keyword evidence="4" id="KW-1185">Reference proteome</keyword>
<dbReference type="InterPro" id="IPR058248">
    <property type="entry name" value="Lxx211020-like"/>
</dbReference>
<gene>
    <name evidence="3" type="ORF">Q8A64_01310</name>
</gene>
<dbReference type="PANTHER" id="PTHR36302:SF1">
    <property type="entry name" value="COPPER CHAPERONE PCU(A)C"/>
    <property type="match status" value="1"/>
</dbReference>
<accession>A0ABU1BLL6</accession>
<dbReference type="EMBL" id="JAUYVH010000001">
    <property type="protein sequence ID" value="MDQ9169039.1"/>
    <property type="molecule type" value="Genomic_DNA"/>
</dbReference>
<organism evidence="3 4">
    <name type="scientific">Keguizhuia sedimenti</name>
    <dbReference type="NCBI Taxonomy" id="3064264"/>
    <lineage>
        <taxon>Bacteria</taxon>
        <taxon>Pseudomonadati</taxon>
        <taxon>Pseudomonadota</taxon>
        <taxon>Betaproteobacteria</taxon>
        <taxon>Burkholderiales</taxon>
        <taxon>Oxalobacteraceae</taxon>
        <taxon>Keguizhuia</taxon>
    </lineage>
</organism>